<dbReference type="PRINTS" id="PR00455">
    <property type="entry name" value="HTHTETR"/>
</dbReference>
<evidence type="ECO:0000256" key="1">
    <source>
        <dbReference type="ARBA" id="ARBA00023125"/>
    </source>
</evidence>
<comment type="caution">
    <text evidence="4">The sequence shown here is derived from an EMBL/GenBank/DDBJ whole genome shotgun (WGS) entry which is preliminary data.</text>
</comment>
<dbReference type="PROSITE" id="PS50977">
    <property type="entry name" value="HTH_TETR_2"/>
    <property type="match status" value="1"/>
</dbReference>
<evidence type="ECO:0000256" key="2">
    <source>
        <dbReference type="PROSITE-ProRule" id="PRU00335"/>
    </source>
</evidence>
<feature type="domain" description="HTH tetR-type" evidence="3">
    <location>
        <begin position="15"/>
        <end position="75"/>
    </location>
</feature>
<organism evidence="4 5">
    <name type="scientific">Lactococcus lactis</name>
    <dbReference type="NCBI Taxonomy" id="1358"/>
    <lineage>
        <taxon>Bacteria</taxon>
        <taxon>Bacillati</taxon>
        <taxon>Bacillota</taxon>
        <taxon>Bacilli</taxon>
        <taxon>Lactobacillales</taxon>
        <taxon>Streptococcaceae</taxon>
        <taxon>Lactococcus</taxon>
    </lineage>
</organism>
<dbReference type="Pfam" id="PF00440">
    <property type="entry name" value="TetR_N"/>
    <property type="match status" value="1"/>
</dbReference>
<feature type="DNA-binding region" description="H-T-H motif" evidence="2">
    <location>
        <begin position="38"/>
        <end position="57"/>
    </location>
</feature>
<reference evidence="4 5" key="1">
    <citation type="submission" date="2019-01" db="EMBL/GenBank/DDBJ databases">
        <title>Whole genome sequence of Lactococcus lactis isolated from cow milk.</title>
        <authorList>
            <person name="Sundararaman A."/>
            <person name="Tamang J.-P."/>
            <person name="Halami P."/>
        </authorList>
    </citation>
    <scope>NUCLEOTIDE SEQUENCE [LARGE SCALE GENOMIC DNA]</scope>
    <source>
        <strain evidence="4 5">C2D</strain>
    </source>
</reference>
<evidence type="ECO:0000259" key="3">
    <source>
        <dbReference type="PROSITE" id="PS50977"/>
    </source>
</evidence>
<dbReference type="Gene3D" id="1.10.357.10">
    <property type="entry name" value="Tetracycline Repressor, domain 2"/>
    <property type="match status" value="1"/>
</dbReference>
<dbReference type="SUPFAM" id="SSF46689">
    <property type="entry name" value="Homeodomain-like"/>
    <property type="match status" value="1"/>
</dbReference>
<name>A0A443LAQ4_9LACT</name>
<dbReference type="EMBL" id="SAXH01000012">
    <property type="protein sequence ID" value="RWR46203.1"/>
    <property type="molecule type" value="Genomic_DNA"/>
</dbReference>
<accession>A0A443LAQ4</accession>
<proteinExistence type="predicted"/>
<dbReference type="GO" id="GO:0006355">
    <property type="term" value="P:regulation of DNA-templated transcription"/>
    <property type="evidence" value="ECO:0007669"/>
    <property type="project" value="UniProtKB-ARBA"/>
</dbReference>
<protein>
    <submittedName>
        <fullName evidence="4">TetR/AcrR family transcriptional regulator</fullName>
    </submittedName>
</protein>
<evidence type="ECO:0000313" key="5">
    <source>
        <dbReference type="Proteomes" id="UP000285859"/>
    </source>
</evidence>
<dbReference type="InterPro" id="IPR001647">
    <property type="entry name" value="HTH_TetR"/>
</dbReference>
<sequence>MCYTRIMSKREDKKMAKRLEILTKSMHLFEEKGFDNVTVQEIANECGIAKKTLFQYISSKEELVFDNEGELLELIIKVLKEIPADKIWETYKNWLLNTSANNEKEVFFNLPAIIEESDILRRRLLEMWHTYEQELTKFLNEENTFSLLSSEILAARMVLALRLLFAEKYEVNEILNQI</sequence>
<evidence type="ECO:0000313" key="4">
    <source>
        <dbReference type="EMBL" id="RWR46203.1"/>
    </source>
</evidence>
<dbReference type="InterPro" id="IPR050109">
    <property type="entry name" value="HTH-type_TetR-like_transc_reg"/>
</dbReference>
<dbReference type="PANTHER" id="PTHR30055:SF222">
    <property type="entry name" value="REGULATORY PROTEIN"/>
    <property type="match status" value="1"/>
</dbReference>
<keyword evidence="1 2" id="KW-0238">DNA-binding</keyword>
<dbReference type="AlphaFoldDB" id="A0A443LAQ4"/>
<dbReference type="Proteomes" id="UP000285859">
    <property type="component" value="Unassembled WGS sequence"/>
</dbReference>
<gene>
    <name evidence="4" type="ORF">EO246_08950</name>
</gene>
<dbReference type="InterPro" id="IPR009057">
    <property type="entry name" value="Homeodomain-like_sf"/>
</dbReference>
<dbReference type="PANTHER" id="PTHR30055">
    <property type="entry name" value="HTH-TYPE TRANSCRIPTIONAL REGULATOR RUTR"/>
    <property type="match status" value="1"/>
</dbReference>
<dbReference type="GO" id="GO:0003677">
    <property type="term" value="F:DNA binding"/>
    <property type="evidence" value="ECO:0007669"/>
    <property type="project" value="UniProtKB-UniRule"/>
</dbReference>